<dbReference type="InterPro" id="IPR005645">
    <property type="entry name" value="FSH-like_dom"/>
</dbReference>
<dbReference type="PANTHER" id="PTHR48070:SF3">
    <property type="entry name" value="ESTERASE DBAE-RELATED"/>
    <property type="match status" value="1"/>
</dbReference>
<dbReference type="Pfam" id="PF03959">
    <property type="entry name" value="FSH1"/>
    <property type="match status" value="1"/>
</dbReference>
<dbReference type="EMBL" id="JAAMPI010000258">
    <property type="protein sequence ID" value="KAF4633457.1"/>
    <property type="molecule type" value="Genomic_DNA"/>
</dbReference>
<dbReference type="GO" id="GO:0005634">
    <property type="term" value="C:nucleus"/>
    <property type="evidence" value="ECO:0007669"/>
    <property type="project" value="TreeGrafter"/>
</dbReference>
<dbReference type="GO" id="GO:0016787">
    <property type="term" value="F:hydrolase activity"/>
    <property type="evidence" value="ECO:0007669"/>
    <property type="project" value="UniProtKB-KW"/>
</dbReference>
<gene>
    <name evidence="4" type="ORF">G7Y89_g4660</name>
</gene>
<evidence type="ECO:0000313" key="5">
    <source>
        <dbReference type="Proteomes" id="UP000566819"/>
    </source>
</evidence>
<reference evidence="4 5" key="1">
    <citation type="submission" date="2020-03" db="EMBL/GenBank/DDBJ databases">
        <title>Draft Genome Sequence of Cudoniella acicularis.</title>
        <authorList>
            <person name="Buettner E."/>
            <person name="Kellner H."/>
        </authorList>
    </citation>
    <scope>NUCLEOTIDE SEQUENCE [LARGE SCALE GENOMIC DNA]</scope>
    <source>
        <strain evidence="4 5">DSM 108380</strain>
    </source>
</reference>
<name>A0A8H4RS15_9HELO</name>
<protein>
    <recommendedName>
        <fullName evidence="3">Serine hydrolase domain-containing protein</fullName>
    </recommendedName>
</protein>
<organism evidence="4 5">
    <name type="scientific">Cudoniella acicularis</name>
    <dbReference type="NCBI Taxonomy" id="354080"/>
    <lineage>
        <taxon>Eukaryota</taxon>
        <taxon>Fungi</taxon>
        <taxon>Dikarya</taxon>
        <taxon>Ascomycota</taxon>
        <taxon>Pezizomycotina</taxon>
        <taxon>Leotiomycetes</taxon>
        <taxon>Helotiales</taxon>
        <taxon>Tricladiaceae</taxon>
        <taxon>Cudoniella</taxon>
    </lineage>
</organism>
<dbReference type="PANTHER" id="PTHR48070">
    <property type="entry name" value="ESTERASE OVCA2"/>
    <property type="match status" value="1"/>
</dbReference>
<comment type="caution">
    <text evidence="4">The sequence shown here is derived from an EMBL/GenBank/DDBJ whole genome shotgun (WGS) entry which is preliminary data.</text>
</comment>
<sequence>MAFSDNEPSFIVNGLIGPDAHLPIILCLHGSGTNTTVFNVQTIRLQRALSKYFRFIFLDGPFVTEAGPGVMPVFEGCDPFYRWIKNKDNKFSIPAETRKLIESAIMGVDGDVVGVLGFSQGSRLAAGLLWEQQFTDQQLAGGFKFKFAALFNGIAPPMTDKLVESEKHIISVPSLHIVGIEDQWAEDSRELFEAFFDKQTAIKFEFGIGHHLPVAEEHTTKVAAEILKMYNDTK</sequence>
<dbReference type="Proteomes" id="UP000566819">
    <property type="component" value="Unassembled WGS sequence"/>
</dbReference>
<evidence type="ECO:0000259" key="3">
    <source>
        <dbReference type="Pfam" id="PF03959"/>
    </source>
</evidence>
<dbReference type="Gene3D" id="3.40.50.1820">
    <property type="entry name" value="alpha/beta hydrolase"/>
    <property type="match status" value="1"/>
</dbReference>
<keyword evidence="2" id="KW-0378">Hydrolase</keyword>
<dbReference type="GO" id="GO:0044550">
    <property type="term" value="P:secondary metabolite biosynthetic process"/>
    <property type="evidence" value="ECO:0007669"/>
    <property type="project" value="TreeGrafter"/>
</dbReference>
<proteinExistence type="inferred from homology"/>
<dbReference type="OrthoDB" id="414698at2759"/>
<dbReference type="InterPro" id="IPR050593">
    <property type="entry name" value="LovG"/>
</dbReference>
<keyword evidence="5" id="KW-1185">Reference proteome</keyword>
<feature type="domain" description="Serine hydrolase" evidence="3">
    <location>
        <begin position="25"/>
        <end position="221"/>
    </location>
</feature>
<accession>A0A8H4RS15</accession>
<dbReference type="SUPFAM" id="SSF53474">
    <property type="entry name" value="alpha/beta-Hydrolases"/>
    <property type="match status" value="1"/>
</dbReference>
<dbReference type="InterPro" id="IPR029058">
    <property type="entry name" value="AB_hydrolase_fold"/>
</dbReference>
<comment type="similarity">
    <text evidence="1">Belongs to the LovG family.</text>
</comment>
<evidence type="ECO:0000256" key="1">
    <source>
        <dbReference type="ARBA" id="ARBA00005863"/>
    </source>
</evidence>
<evidence type="ECO:0000256" key="2">
    <source>
        <dbReference type="ARBA" id="ARBA00022801"/>
    </source>
</evidence>
<dbReference type="GO" id="GO:0005737">
    <property type="term" value="C:cytoplasm"/>
    <property type="evidence" value="ECO:0007669"/>
    <property type="project" value="TreeGrafter"/>
</dbReference>
<dbReference type="AlphaFoldDB" id="A0A8H4RS15"/>
<evidence type="ECO:0000313" key="4">
    <source>
        <dbReference type="EMBL" id="KAF4633457.1"/>
    </source>
</evidence>